<gene>
    <name evidence="1" type="ORF">SAMN04488516_101186</name>
</gene>
<dbReference type="EMBL" id="FNIN01000001">
    <property type="protein sequence ID" value="SDN25322.1"/>
    <property type="molecule type" value="Genomic_DNA"/>
</dbReference>
<sequence length="195" mass="22783">MFDVSVLNKQKFEEGMVLKQESDSEFLIQTDNGIYRAYLTPGCFLVPNVYDKVILFHGSESYIVHVLSHESVEKKLNIPYINYSIKNDIVSIKCKNLEIESEDINIRSFKKLYLVANIIEQKGKNLFLKFEKIEFHVKELLKFLESSVEWISKFKITNAKRIKYLVSNLLWIKSKNLIMLARQKVKIDGDKINLG</sequence>
<dbReference type="InterPro" id="IPR021927">
    <property type="entry name" value="DUF3540"/>
</dbReference>
<name>A0A1G9ZUL1_9BACT</name>
<dbReference type="RefSeq" id="WP_092061970.1">
    <property type="nucleotide sequence ID" value="NZ_FNIN01000001.1"/>
</dbReference>
<evidence type="ECO:0000313" key="2">
    <source>
        <dbReference type="Proteomes" id="UP000199602"/>
    </source>
</evidence>
<proteinExistence type="predicted"/>
<reference evidence="1 2" key="1">
    <citation type="submission" date="2016-10" db="EMBL/GenBank/DDBJ databases">
        <authorList>
            <person name="de Groot N.N."/>
        </authorList>
    </citation>
    <scope>NUCLEOTIDE SEQUENCE [LARGE SCALE GENOMIC DNA]</scope>
    <source>
        <strain evidence="1 2">DSM 15269</strain>
    </source>
</reference>
<dbReference type="Pfam" id="PF12059">
    <property type="entry name" value="DUF3540"/>
    <property type="match status" value="1"/>
</dbReference>
<dbReference type="Proteomes" id="UP000199602">
    <property type="component" value="Unassembled WGS sequence"/>
</dbReference>
<evidence type="ECO:0000313" key="1">
    <source>
        <dbReference type="EMBL" id="SDN25322.1"/>
    </source>
</evidence>
<protein>
    <submittedName>
        <fullName evidence="1">Uncharacterized protein</fullName>
    </submittedName>
</protein>
<accession>A0A1G9ZUL1</accession>
<dbReference type="STRING" id="206665.SAMN04488516_101186"/>
<keyword evidence="2" id="KW-1185">Reference proteome</keyword>
<organism evidence="1 2">
    <name type="scientific">Desulfonauticus submarinus</name>
    <dbReference type="NCBI Taxonomy" id="206665"/>
    <lineage>
        <taxon>Bacteria</taxon>
        <taxon>Pseudomonadati</taxon>
        <taxon>Thermodesulfobacteriota</taxon>
        <taxon>Desulfovibrionia</taxon>
        <taxon>Desulfovibrionales</taxon>
        <taxon>Desulfonauticaceae</taxon>
        <taxon>Desulfonauticus</taxon>
    </lineage>
</organism>
<dbReference type="AlphaFoldDB" id="A0A1G9ZUL1"/>